<comment type="cofactor">
    <cofactor evidence="1">
        <name>pyridoxal 5'-phosphate</name>
        <dbReference type="ChEBI" id="CHEBI:597326"/>
    </cofactor>
</comment>
<keyword evidence="3" id="KW-0808">Transferase</keyword>
<dbReference type="STRING" id="237631.A0A0D1CDZ4"/>
<evidence type="ECO:0000256" key="1">
    <source>
        <dbReference type="ARBA" id="ARBA00001933"/>
    </source>
</evidence>
<reference evidence="7 8" key="1">
    <citation type="journal article" date="2006" name="Nature">
        <title>Insights from the genome of the biotrophic fungal plant pathogen Ustilago maydis.</title>
        <authorList>
            <person name="Kamper J."/>
            <person name="Kahmann R."/>
            <person name="Bolker M."/>
            <person name="Ma L.J."/>
            <person name="Brefort T."/>
            <person name="Saville B.J."/>
            <person name="Banuett F."/>
            <person name="Kronstad J.W."/>
            <person name="Gold S.E."/>
            <person name="Muller O."/>
            <person name="Perlin M.H."/>
            <person name="Wosten H.A."/>
            <person name="de Vries R."/>
            <person name="Ruiz-Herrera J."/>
            <person name="Reynaga-Pena C.G."/>
            <person name="Snetselaar K."/>
            <person name="McCann M."/>
            <person name="Perez-Martin J."/>
            <person name="Feldbrugge M."/>
            <person name="Basse C.W."/>
            <person name="Steinberg G."/>
            <person name="Ibeas J.I."/>
            <person name="Holloman W."/>
            <person name="Guzman P."/>
            <person name="Farman M."/>
            <person name="Stajich J.E."/>
            <person name="Sentandreu R."/>
            <person name="Gonzalez-Prieto J.M."/>
            <person name="Kennell J.C."/>
            <person name="Molina L."/>
            <person name="Schirawski J."/>
            <person name="Mendoza-Mendoza A."/>
            <person name="Greilinger D."/>
            <person name="Munch K."/>
            <person name="Rossel N."/>
            <person name="Scherer M."/>
            <person name="Vranes M."/>
            <person name="Ladendorf O."/>
            <person name="Vincon V."/>
            <person name="Fuchs U."/>
            <person name="Sandrock B."/>
            <person name="Meng S."/>
            <person name="Ho E.C."/>
            <person name="Cahill M.J."/>
            <person name="Boyce K.J."/>
            <person name="Klose J."/>
            <person name="Klosterman S.J."/>
            <person name="Deelstra H.J."/>
            <person name="Ortiz-Castellanos L."/>
            <person name="Li W."/>
            <person name="Sanchez-Alonso P."/>
            <person name="Schreier P.H."/>
            <person name="Hauser-Hahn I."/>
            <person name="Vaupel M."/>
            <person name="Koopmann E."/>
            <person name="Friedrich G."/>
            <person name="Voss H."/>
            <person name="Schluter T."/>
            <person name="Margolis J."/>
            <person name="Platt D."/>
            <person name="Swimmer C."/>
            <person name="Gnirke A."/>
            <person name="Chen F."/>
            <person name="Vysotskaia V."/>
            <person name="Mannhaupt G."/>
            <person name="Guldener U."/>
            <person name="Munsterkotter M."/>
            <person name="Haase D."/>
            <person name="Oesterheld M."/>
            <person name="Mewes H.W."/>
            <person name="Mauceli E.W."/>
            <person name="DeCaprio D."/>
            <person name="Wade C.M."/>
            <person name="Butler J."/>
            <person name="Young S."/>
            <person name="Jaffe D.B."/>
            <person name="Calvo S."/>
            <person name="Nusbaum C."/>
            <person name="Galagan J."/>
            <person name="Birren B.W."/>
        </authorList>
    </citation>
    <scope>NUCLEOTIDE SEQUENCE [LARGE SCALE GENOMIC DNA]</scope>
    <source>
        <strain evidence="8">DSM 14603 / FGSC 9021 / UM521</strain>
    </source>
</reference>
<dbReference type="OrthoDB" id="2382073at2759"/>
<dbReference type="KEGG" id="uma:UMAG_01197"/>
<evidence type="ECO:0000259" key="6">
    <source>
        <dbReference type="Pfam" id="PF00155"/>
    </source>
</evidence>
<dbReference type="OMA" id="GTHEYCD"/>
<protein>
    <recommendedName>
        <fullName evidence="6">Aminotransferase class I/classII large domain-containing protein</fullName>
    </recommendedName>
</protein>
<keyword evidence="4" id="KW-0663">Pyridoxal phosphate</keyword>
<dbReference type="PANTHER" id="PTHR13693">
    <property type="entry name" value="CLASS II AMINOTRANSFERASE/8-AMINO-7-OXONONANOATE SYNTHASE"/>
    <property type="match status" value="1"/>
</dbReference>
<dbReference type="GeneID" id="23562292"/>
<evidence type="ECO:0000256" key="5">
    <source>
        <dbReference type="SAM" id="MobiDB-lite"/>
    </source>
</evidence>
<dbReference type="InterPro" id="IPR015421">
    <property type="entry name" value="PyrdxlP-dep_Trfase_major"/>
</dbReference>
<dbReference type="VEuPathDB" id="FungiDB:UMAG_01197"/>
<dbReference type="Pfam" id="PF00155">
    <property type="entry name" value="Aminotran_1_2"/>
    <property type="match status" value="1"/>
</dbReference>
<evidence type="ECO:0000256" key="2">
    <source>
        <dbReference type="ARBA" id="ARBA00010008"/>
    </source>
</evidence>
<dbReference type="Gene3D" id="3.40.640.10">
    <property type="entry name" value="Type I PLP-dependent aspartate aminotransferase-like (Major domain)"/>
    <property type="match status" value="1"/>
</dbReference>
<dbReference type="InterPro" id="IPR050087">
    <property type="entry name" value="AON_synthase_class-II"/>
</dbReference>
<evidence type="ECO:0000313" key="8">
    <source>
        <dbReference type="Proteomes" id="UP000000561"/>
    </source>
</evidence>
<dbReference type="GO" id="GO:0030170">
    <property type="term" value="F:pyridoxal phosphate binding"/>
    <property type="evidence" value="ECO:0007669"/>
    <property type="project" value="InterPro"/>
</dbReference>
<name>A0A0D1CDZ4_MYCMD</name>
<feature type="region of interest" description="Disordered" evidence="5">
    <location>
        <begin position="370"/>
        <end position="392"/>
    </location>
</feature>
<dbReference type="EMBL" id="CM003141">
    <property type="protein sequence ID" value="KIS71297.1"/>
    <property type="molecule type" value="Genomic_DNA"/>
</dbReference>
<dbReference type="InterPro" id="IPR015424">
    <property type="entry name" value="PyrdxlP-dep_Trfase"/>
</dbReference>
<dbReference type="InParanoid" id="A0A0D1CDZ4"/>
<dbReference type="SUPFAM" id="SSF53383">
    <property type="entry name" value="PLP-dependent transferases"/>
    <property type="match status" value="1"/>
</dbReference>
<feature type="compositionally biased region" description="Basic and acidic residues" evidence="5">
    <location>
        <begin position="372"/>
        <end position="392"/>
    </location>
</feature>
<dbReference type="RefSeq" id="XP_011387136.1">
    <property type="nucleotide sequence ID" value="XM_011388834.1"/>
</dbReference>
<sequence>MLDDELQSALDRRAANGTLRQLTVYPTATSSSSFSSSSSSSSSSFDLASSKRPLVDFSSNDYLSLATSSRVRADFASMVTSNPSLSSQLGSAGSRLLDGNSSIHEATELELTEHFASSSAGLLFNSGYEANVSLLSTLPQPRDVVIYDELVHASVHDGLRRSRVSTHLRIPFRHNSVEHLEEILERLIQDGTLTAATNSNASGARNIWLAVESVYSMDGDVCPLQSLLDAMSRYVDDKRICAIVDEAHSTALYGVRGRGLINALGLQADRRIAARLMTFGKAWGASGAIVLCSKVARHYLINYARPFIFSTALGYPQLTSILASFNSIKDGTAQRAACRTFANSRRLVDGFEAVIRAQLSDATRSIALPPHLRPETQLETQPKQKPDQGEEHNHDFVSWSMQQPSPIIPLLTADARELAAHLRANGLLARPICYPTVPKGEDRVRICVHADNTAEDIDRLIECVRMWTEEAQGQRIGNVVNGRSTLSAPQSLSSKL</sequence>
<keyword evidence="8" id="KW-1185">Reference proteome</keyword>
<dbReference type="InterPro" id="IPR004839">
    <property type="entry name" value="Aminotransferase_I/II_large"/>
</dbReference>
<dbReference type="GO" id="GO:0009102">
    <property type="term" value="P:biotin biosynthetic process"/>
    <property type="evidence" value="ECO:0000318"/>
    <property type="project" value="GO_Central"/>
</dbReference>
<dbReference type="AlphaFoldDB" id="A0A0D1CDZ4"/>
<gene>
    <name evidence="7" type="ORF">UMAG_01197</name>
</gene>
<dbReference type="InterPro" id="IPR015422">
    <property type="entry name" value="PyrdxlP-dep_Trfase_small"/>
</dbReference>
<dbReference type="Proteomes" id="UP000000561">
    <property type="component" value="Chromosome 2"/>
</dbReference>
<feature type="domain" description="Aminotransferase class I/classII large" evidence="6">
    <location>
        <begin position="54"/>
        <end position="462"/>
    </location>
</feature>
<evidence type="ECO:0000256" key="4">
    <source>
        <dbReference type="ARBA" id="ARBA00022898"/>
    </source>
</evidence>
<accession>A0A0D1CDZ4</accession>
<organism evidence="7 8">
    <name type="scientific">Mycosarcoma maydis</name>
    <name type="common">Corn smut fungus</name>
    <name type="synonym">Ustilago maydis</name>
    <dbReference type="NCBI Taxonomy" id="5270"/>
    <lineage>
        <taxon>Eukaryota</taxon>
        <taxon>Fungi</taxon>
        <taxon>Dikarya</taxon>
        <taxon>Basidiomycota</taxon>
        <taxon>Ustilaginomycotina</taxon>
        <taxon>Ustilaginomycetes</taxon>
        <taxon>Ustilaginales</taxon>
        <taxon>Ustilaginaceae</taxon>
        <taxon>Mycosarcoma</taxon>
    </lineage>
</organism>
<proteinExistence type="inferred from homology"/>
<comment type="similarity">
    <text evidence="2">Belongs to the class-II pyridoxal-phosphate-dependent aminotransferase family. BioF subfamily.</text>
</comment>
<dbReference type="PANTHER" id="PTHR13693:SF77">
    <property type="entry name" value="8-AMINO-7-OXONONANOATE SYNTHASE"/>
    <property type="match status" value="1"/>
</dbReference>
<dbReference type="eggNOG" id="KOG1359">
    <property type="taxonomic scope" value="Eukaryota"/>
</dbReference>
<dbReference type="GO" id="GO:0016740">
    <property type="term" value="F:transferase activity"/>
    <property type="evidence" value="ECO:0007669"/>
    <property type="project" value="UniProtKB-KW"/>
</dbReference>
<evidence type="ECO:0000313" key="7">
    <source>
        <dbReference type="EMBL" id="KIS71297.1"/>
    </source>
</evidence>
<dbReference type="Gene3D" id="3.90.1150.10">
    <property type="entry name" value="Aspartate Aminotransferase, domain 1"/>
    <property type="match status" value="1"/>
</dbReference>
<evidence type="ECO:0000256" key="3">
    <source>
        <dbReference type="ARBA" id="ARBA00022679"/>
    </source>
</evidence>